<evidence type="ECO:0000313" key="2">
    <source>
        <dbReference type="Proteomes" id="UP000829817"/>
    </source>
</evidence>
<dbReference type="EMBL" id="CP091508">
    <property type="protein sequence ID" value="UOO80708.1"/>
    <property type="molecule type" value="Genomic_DNA"/>
</dbReference>
<sequence>MGGYDAANKQGRLKAFSSDGLGTRRVFASKVRTMHYVGRILESDIFQTAETIGNHKNIKSLRVLQPADYPYGQTLRPKLHWGEQGVNHIRSQPA</sequence>
<protein>
    <submittedName>
        <fullName evidence="1">Uncharacterized protein</fullName>
    </submittedName>
</protein>
<gene>
    <name evidence="1" type="ORF">LVJ83_06835</name>
</gene>
<name>A0ABY4DNZ2_9NEIS</name>
<reference evidence="1 2" key="1">
    <citation type="journal article" date="2022" name="Res Sq">
        <title>Evolution of multicellular longitudinally dividing oral cavity symbionts (Neisseriaceae).</title>
        <authorList>
            <person name="Nyongesa S."/>
            <person name="Weber P."/>
            <person name="Bernet E."/>
            <person name="Pullido F."/>
            <person name="Nieckarz M."/>
            <person name="Delaby M."/>
            <person name="Nieves C."/>
            <person name="Viehboeck T."/>
            <person name="Krause N."/>
            <person name="Rivera-Millot A."/>
            <person name="Nakamura A."/>
            <person name="Vischer N."/>
            <person name="VanNieuwenhze M."/>
            <person name="Brun Y."/>
            <person name="Cava F."/>
            <person name="Bulgheresi S."/>
            <person name="Veyrier F."/>
        </authorList>
    </citation>
    <scope>NUCLEOTIDE SEQUENCE [LARGE SCALE GENOMIC DNA]</scope>
    <source>
        <strain evidence="1 2">CCUG 63373m</strain>
    </source>
</reference>
<dbReference type="Proteomes" id="UP000829817">
    <property type="component" value="Chromosome"/>
</dbReference>
<keyword evidence="2" id="KW-1185">Reference proteome</keyword>
<evidence type="ECO:0000313" key="1">
    <source>
        <dbReference type="EMBL" id="UOO80708.1"/>
    </source>
</evidence>
<accession>A0ABY4DNZ2</accession>
<organism evidence="1 2">
    <name type="scientific">Uruburuella testudinis</name>
    <dbReference type="NCBI Taxonomy" id="1282863"/>
    <lineage>
        <taxon>Bacteria</taxon>
        <taxon>Pseudomonadati</taxon>
        <taxon>Pseudomonadota</taxon>
        <taxon>Betaproteobacteria</taxon>
        <taxon>Neisseriales</taxon>
        <taxon>Neisseriaceae</taxon>
        <taxon>Uruburuella</taxon>
    </lineage>
</organism>
<dbReference type="RefSeq" id="WP_244783779.1">
    <property type="nucleotide sequence ID" value="NZ_CP091508.1"/>
</dbReference>
<proteinExistence type="predicted"/>